<reference evidence="2" key="1">
    <citation type="journal article" date="2017" name="Vet. Pathol.">
        <title>Ranid Herpesvirus 3 and Proliferative Dermatitis in Free-Ranging Wild Common Frogs (Rana Temporaria).</title>
        <authorList>
            <person name="Origgi F.C."/>
            <person name="Schmidt B.R."/>
            <person name="Lohmann P."/>
            <person name="Otten P."/>
            <person name="Akdesir E."/>
            <person name="Gaschen V."/>
            <person name="Aguilar-Bultet L."/>
            <person name="Wahli T."/>
            <person name="Sattler U."/>
            <person name="Stoffel M.H."/>
        </authorList>
    </citation>
    <scope>NUCLEOTIDE SEQUENCE [LARGE SCALE GENOMIC DNA]</scope>
    <source>
        <strain evidence="2">FO1_2015</strain>
    </source>
</reference>
<evidence type="ECO:0000313" key="3">
    <source>
        <dbReference type="Proteomes" id="UP000203507"/>
    </source>
</evidence>
<protein>
    <recommendedName>
        <fullName evidence="1">Probable DNA packing protein C-terminal domain-containing protein</fullName>
    </recommendedName>
</protein>
<dbReference type="GO" id="GO:0051276">
    <property type="term" value="P:chromosome organization"/>
    <property type="evidence" value="ECO:0007669"/>
    <property type="project" value="InterPro"/>
</dbReference>
<proteinExistence type="predicted"/>
<sequence length="174" mass="18950">MAITGTKQIHTTSPVDSNVWIARLQELNDPDNDKIVVHTINHQFKCERHAEDPGVSCPCLDIYVPDHMTVDEALKSILNVIQPGSFDSELTGCVSALSTGVLARQPFPKPVINMFQCNEMKSLSDTDVELFIIAVDPTFASGSKSSIACVSLIKTFDSKLVVSMLVSAYIPAIL</sequence>
<accession>A0A1X9T5E8</accession>
<dbReference type="GeneID" id="32878260"/>
<evidence type="ECO:0000259" key="1">
    <source>
        <dbReference type="Pfam" id="PF02499"/>
    </source>
</evidence>
<dbReference type="EMBL" id="KX832224">
    <property type="protein sequence ID" value="ARR28926.1"/>
    <property type="molecule type" value="Genomic_DNA"/>
</dbReference>
<dbReference type="Pfam" id="PF02499">
    <property type="entry name" value="DNA_pack_C"/>
    <property type="match status" value="1"/>
</dbReference>
<dbReference type="KEGG" id="vg:32878260"/>
<evidence type="ECO:0000313" key="2">
    <source>
        <dbReference type="EMBL" id="ARR28926.1"/>
    </source>
</evidence>
<dbReference type="Proteomes" id="UP000203507">
    <property type="component" value="Segment"/>
</dbReference>
<name>A0A1X9T5E8_9VIRU</name>
<dbReference type="OrthoDB" id="708at10239"/>
<dbReference type="InterPro" id="IPR003498">
    <property type="entry name" value="DNA_pack_C"/>
</dbReference>
<keyword evidence="3" id="KW-1185">Reference proteome</keyword>
<organism evidence="2">
    <name type="scientific">Ranid herpesvirus 3</name>
    <dbReference type="NCBI Taxonomy" id="1987509"/>
    <lineage>
        <taxon>Viruses</taxon>
        <taxon>Duplodnaviria</taxon>
        <taxon>Heunggongvirae</taxon>
        <taxon>Peploviricota</taxon>
        <taxon>Herviviricetes</taxon>
        <taxon>Herpesvirales</taxon>
        <taxon>Alloherpesviridae</taxon>
        <taxon>Batravirus</taxon>
        <taxon>Batravirus ranidallo3</taxon>
    </lineage>
</organism>
<dbReference type="RefSeq" id="YP_009362435.1">
    <property type="nucleotide sequence ID" value="NC_034618.1"/>
</dbReference>
<feature type="domain" description="Probable DNA packing protein C-terminal" evidence="1">
    <location>
        <begin position="15"/>
        <end position="163"/>
    </location>
</feature>